<dbReference type="PATRIC" id="fig|1173022.3.peg.3502"/>
<dbReference type="Pfam" id="PF05685">
    <property type="entry name" value="Uma2"/>
    <property type="match status" value="1"/>
</dbReference>
<dbReference type="SUPFAM" id="SSF52980">
    <property type="entry name" value="Restriction endonuclease-like"/>
    <property type="match status" value="1"/>
</dbReference>
<dbReference type="EMBL" id="CP003620">
    <property type="protein sequence ID" value="AFZ14072.1"/>
    <property type="molecule type" value="Genomic_DNA"/>
</dbReference>
<dbReference type="InterPro" id="IPR011335">
    <property type="entry name" value="Restrct_endonuc-II-like"/>
</dbReference>
<proteinExistence type="predicted"/>
<dbReference type="Gene3D" id="3.90.1570.10">
    <property type="entry name" value="tt1808, chain A"/>
    <property type="match status" value="1"/>
</dbReference>
<dbReference type="PANTHER" id="PTHR35400:SF1">
    <property type="entry name" value="SLR1083 PROTEIN"/>
    <property type="match status" value="1"/>
</dbReference>
<organism evidence="2 3">
    <name type="scientific">Crinalium epipsammum PCC 9333</name>
    <dbReference type="NCBI Taxonomy" id="1173022"/>
    <lineage>
        <taxon>Bacteria</taxon>
        <taxon>Bacillati</taxon>
        <taxon>Cyanobacteriota</taxon>
        <taxon>Cyanophyceae</taxon>
        <taxon>Gomontiellales</taxon>
        <taxon>Gomontiellaceae</taxon>
        <taxon>Crinalium</taxon>
    </lineage>
</organism>
<dbReference type="eggNOG" id="COG4636">
    <property type="taxonomic scope" value="Bacteria"/>
</dbReference>
<evidence type="ECO:0000313" key="3">
    <source>
        <dbReference type="Proteomes" id="UP000010472"/>
    </source>
</evidence>
<dbReference type="CDD" id="cd06260">
    <property type="entry name" value="DUF820-like"/>
    <property type="match status" value="1"/>
</dbReference>
<keyword evidence="3" id="KW-1185">Reference proteome</keyword>
<evidence type="ECO:0000259" key="1">
    <source>
        <dbReference type="Pfam" id="PF05685"/>
    </source>
</evidence>
<feature type="domain" description="Putative restriction endonuclease" evidence="1">
    <location>
        <begin position="12"/>
        <end position="181"/>
    </location>
</feature>
<sequence length="186" mass="21061">MAVQMLKRLFTVEEYYQMAAAGILTENDRVELIKGEIVKMAALGSRHGACVNRLNSLFWQLLGIRAIVAVQNPVRLNNNSEPQPDIALLQPRPDFYASAHPQPSDIFLIIEVADTTIEYDREVKLPLYASSGISEIWIINLNQEVIEVYRNPNNNRYESVQIFQRNSQIDIPAFANFSLAVDEILG</sequence>
<gene>
    <name evidence="2" type="ORF">Cri9333_3240</name>
</gene>
<dbReference type="KEGG" id="cep:Cri9333_3240"/>
<dbReference type="AlphaFoldDB" id="K9W2V5"/>
<evidence type="ECO:0000313" key="2">
    <source>
        <dbReference type="EMBL" id="AFZ14072.1"/>
    </source>
</evidence>
<accession>K9W2V5</accession>
<dbReference type="Proteomes" id="UP000010472">
    <property type="component" value="Chromosome"/>
</dbReference>
<dbReference type="STRING" id="1173022.Cri9333_3240"/>
<dbReference type="OrthoDB" id="509866at2"/>
<dbReference type="RefSeq" id="WP_015204178.1">
    <property type="nucleotide sequence ID" value="NC_019753.1"/>
</dbReference>
<name>K9W2V5_9CYAN</name>
<dbReference type="InterPro" id="IPR012296">
    <property type="entry name" value="Nuclease_put_TT1808"/>
</dbReference>
<dbReference type="PANTHER" id="PTHR35400">
    <property type="entry name" value="SLR1083 PROTEIN"/>
    <property type="match status" value="1"/>
</dbReference>
<dbReference type="InterPro" id="IPR008538">
    <property type="entry name" value="Uma2"/>
</dbReference>
<reference evidence="2 3" key="1">
    <citation type="submission" date="2012-06" db="EMBL/GenBank/DDBJ databases">
        <title>Finished chromosome of genome of Crinalium epipsammum PCC 9333.</title>
        <authorList>
            <consortium name="US DOE Joint Genome Institute"/>
            <person name="Gugger M."/>
            <person name="Coursin T."/>
            <person name="Rippka R."/>
            <person name="Tandeau De Marsac N."/>
            <person name="Huntemann M."/>
            <person name="Wei C.-L."/>
            <person name="Han J."/>
            <person name="Detter J.C."/>
            <person name="Han C."/>
            <person name="Tapia R."/>
            <person name="Davenport K."/>
            <person name="Daligault H."/>
            <person name="Erkkila T."/>
            <person name="Gu W."/>
            <person name="Munk A.C.C."/>
            <person name="Teshima H."/>
            <person name="Xu Y."/>
            <person name="Chain P."/>
            <person name="Chen A."/>
            <person name="Krypides N."/>
            <person name="Mavromatis K."/>
            <person name="Markowitz V."/>
            <person name="Szeto E."/>
            <person name="Ivanova N."/>
            <person name="Mikhailova N."/>
            <person name="Ovchinnikova G."/>
            <person name="Pagani I."/>
            <person name="Pati A."/>
            <person name="Goodwin L."/>
            <person name="Peters L."/>
            <person name="Pitluck S."/>
            <person name="Woyke T."/>
            <person name="Kerfeld C."/>
        </authorList>
    </citation>
    <scope>NUCLEOTIDE SEQUENCE [LARGE SCALE GENOMIC DNA]</scope>
    <source>
        <strain evidence="2 3">PCC 9333</strain>
    </source>
</reference>
<protein>
    <recommendedName>
        <fullName evidence="1">Putative restriction endonuclease domain-containing protein</fullName>
    </recommendedName>
</protein>
<dbReference type="HOGENOM" id="CLU_076312_2_0_3"/>